<keyword evidence="2" id="KW-0677">Repeat</keyword>
<dbReference type="Gene3D" id="2.120.10.80">
    <property type="entry name" value="Kelch-type beta propeller"/>
    <property type="match status" value="1"/>
</dbReference>
<evidence type="ECO:0000313" key="4">
    <source>
        <dbReference type="EMBL" id="CAF3490652.1"/>
    </source>
</evidence>
<dbReference type="Proteomes" id="UP000663881">
    <property type="component" value="Unassembled WGS sequence"/>
</dbReference>
<evidence type="ECO:0000256" key="2">
    <source>
        <dbReference type="ARBA" id="ARBA00022737"/>
    </source>
</evidence>
<dbReference type="Pfam" id="PF01344">
    <property type="entry name" value="Kelch_1"/>
    <property type="match status" value="1"/>
</dbReference>
<dbReference type="SUPFAM" id="SSF117281">
    <property type="entry name" value="Kelch motif"/>
    <property type="match status" value="1"/>
</dbReference>
<comment type="caution">
    <text evidence="5">The sequence shown here is derived from an EMBL/GenBank/DDBJ whole genome shotgun (WGS) entry which is preliminary data.</text>
</comment>
<reference evidence="5" key="1">
    <citation type="submission" date="2021-02" db="EMBL/GenBank/DDBJ databases">
        <authorList>
            <person name="Nowell W R."/>
        </authorList>
    </citation>
    <scope>NUCLEOTIDE SEQUENCE</scope>
</reference>
<dbReference type="AlphaFoldDB" id="A0A818I5Y8"/>
<dbReference type="EMBL" id="CAJOAY010000020">
    <property type="protein sequence ID" value="CAF3490652.1"/>
    <property type="molecule type" value="Genomic_DNA"/>
</dbReference>
<keyword evidence="3" id="KW-0732">Signal</keyword>
<dbReference type="InterPro" id="IPR015915">
    <property type="entry name" value="Kelch-typ_b-propeller"/>
</dbReference>
<evidence type="ECO:0000256" key="1">
    <source>
        <dbReference type="ARBA" id="ARBA00022441"/>
    </source>
</evidence>
<dbReference type="InterPro" id="IPR006652">
    <property type="entry name" value="Kelch_1"/>
</dbReference>
<organism evidence="5 6">
    <name type="scientific">Adineta steineri</name>
    <dbReference type="NCBI Taxonomy" id="433720"/>
    <lineage>
        <taxon>Eukaryota</taxon>
        <taxon>Metazoa</taxon>
        <taxon>Spiralia</taxon>
        <taxon>Gnathifera</taxon>
        <taxon>Rotifera</taxon>
        <taxon>Eurotatoria</taxon>
        <taxon>Bdelloidea</taxon>
        <taxon>Adinetida</taxon>
        <taxon>Adinetidae</taxon>
        <taxon>Adineta</taxon>
    </lineage>
</organism>
<evidence type="ECO:0000256" key="3">
    <source>
        <dbReference type="SAM" id="SignalP"/>
    </source>
</evidence>
<evidence type="ECO:0000313" key="6">
    <source>
        <dbReference type="Proteomes" id="UP000663844"/>
    </source>
</evidence>
<feature type="chain" id="PRO_5036233253" description="Kelch repeat protein" evidence="3">
    <location>
        <begin position="17"/>
        <end position="189"/>
    </location>
</feature>
<proteinExistence type="predicted"/>
<gene>
    <name evidence="4" type="ORF">OKA104_LOCUS900</name>
    <name evidence="5" type="ORF">OXD698_LOCUS2268</name>
</gene>
<dbReference type="PANTHER" id="PTHR46344:SF27">
    <property type="entry name" value="KELCH REPEAT SUPERFAMILY PROTEIN"/>
    <property type="match status" value="1"/>
</dbReference>
<dbReference type="Proteomes" id="UP000663844">
    <property type="component" value="Unassembled WGS sequence"/>
</dbReference>
<keyword evidence="1" id="KW-0880">Kelch repeat</keyword>
<feature type="signal peptide" evidence="3">
    <location>
        <begin position="1"/>
        <end position="16"/>
    </location>
</feature>
<evidence type="ECO:0008006" key="7">
    <source>
        <dbReference type="Google" id="ProtNLM"/>
    </source>
</evidence>
<sequence>MFWIFFVLLVFSTGDCILIGKIDNNILIGNISESLWNITQRQCICEMINSNGTISTLNYFSANQNCQLFYTNFTSILIEFSLNSSLIFMNQSAIFIAQKWTVTGSMNVARYKHTASTLANGLVLVAGGRNSSSGYLNSAELYNPSTGTWTTAGNMNVARIYHTASVLANGSVLVVGGFNGAYLNSAELY</sequence>
<dbReference type="PANTHER" id="PTHR46344">
    <property type="entry name" value="OS02G0202900 PROTEIN"/>
    <property type="match status" value="1"/>
</dbReference>
<accession>A0A818I5Y8</accession>
<dbReference type="EMBL" id="CAJOAZ010000072">
    <property type="protein sequence ID" value="CAF3518113.1"/>
    <property type="molecule type" value="Genomic_DNA"/>
</dbReference>
<protein>
    <recommendedName>
        <fullName evidence="7">Kelch repeat protein</fullName>
    </recommendedName>
</protein>
<evidence type="ECO:0000313" key="5">
    <source>
        <dbReference type="EMBL" id="CAF3518113.1"/>
    </source>
</evidence>
<name>A0A818I5Y8_9BILA</name>
<dbReference type="SMART" id="SM00612">
    <property type="entry name" value="Kelch"/>
    <property type="match status" value="1"/>
</dbReference>